<dbReference type="InterPro" id="IPR022653">
    <property type="entry name" value="De-COase2_pyr-phos_BS"/>
</dbReference>
<organism evidence="10 11">
    <name type="scientific">Helicobacter canis</name>
    <dbReference type="NCBI Taxonomy" id="29419"/>
    <lineage>
        <taxon>Bacteria</taxon>
        <taxon>Pseudomonadati</taxon>
        <taxon>Campylobacterota</taxon>
        <taxon>Epsilonproteobacteria</taxon>
        <taxon>Campylobacterales</taxon>
        <taxon>Helicobacteraceae</taxon>
        <taxon>Helicobacter</taxon>
    </lineage>
</organism>
<dbReference type="GO" id="GO:0009089">
    <property type="term" value="P:lysine biosynthetic process via diaminopimelate"/>
    <property type="evidence" value="ECO:0007669"/>
    <property type="project" value="UniProtKB-UniRule"/>
</dbReference>
<evidence type="ECO:0000256" key="5">
    <source>
        <dbReference type="HAMAP-Rule" id="MF_02120"/>
    </source>
</evidence>
<dbReference type="InterPro" id="IPR000183">
    <property type="entry name" value="Orn/DAP/Arg_de-COase"/>
</dbReference>
<proteinExistence type="inferred from homology"/>
<dbReference type="SUPFAM" id="SSF51419">
    <property type="entry name" value="PLP-binding barrel"/>
    <property type="match status" value="2"/>
</dbReference>
<dbReference type="GO" id="GO:0006596">
    <property type="term" value="P:polyamine biosynthetic process"/>
    <property type="evidence" value="ECO:0007669"/>
    <property type="project" value="InterPro"/>
</dbReference>
<evidence type="ECO:0000313" key="11">
    <source>
        <dbReference type="Proteomes" id="UP000254841"/>
    </source>
</evidence>
<dbReference type="PROSITE" id="PS00878">
    <property type="entry name" value="ODR_DC_2_1"/>
    <property type="match status" value="1"/>
</dbReference>
<dbReference type="AlphaFoldDB" id="A0A377J6P3"/>
<dbReference type="GO" id="GO:0030170">
    <property type="term" value="F:pyridoxal phosphate binding"/>
    <property type="evidence" value="ECO:0007669"/>
    <property type="project" value="UniProtKB-UniRule"/>
</dbReference>
<comment type="cofactor">
    <cofactor evidence="1 5 6">
        <name>pyridoxal 5'-phosphate</name>
        <dbReference type="ChEBI" id="CHEBI:597326"/>
    </cofactor>
</comment>
<accession>A0A377J6P3</accession>
<evidence type="ECO:0000256" key="3">
    <source>
        <dbReference type="ARBA" id="ARBA00022898"/>
    </source>
</evidence>
<feature type="domain" description="Orn/DAP/Arg decarboxylase 2 N-terminal" evidence="9">
    <location>
        <begin position="275"/>
        <end position="412"/>
    </location>
</feature>
<dbReference type="HAMAP" id="MF_02120">
    <property type="entry name" value="LysA"/>
    <property type="match status" value="1"/>
</dbReference>
<protein>
    <recommendedName>
        <fullName evidence="5">Diaminopimelate decarboxylase</fullName>
        <shortName evidence="5">DAP decarboxylase</shortName>
        <shortName evidence="5">DAPDC</shortName>
        <ecNumber evidence="5">4.1.1.20</ecNumber>
    </recommendedName>
</protein>
<feature type="binding site" evidence="5">
    <location>
        <position position="445"/>
    </location>
    <ligand>
        <name>substrate</name>
    </ligand>
</feature>
<gene>
    <name evidence="5 10" type="primary">lysA</name>
    <name evidence="10" type="ORF">NCTC12410_01810</name>
</gene>
<keyword evidence="4 5" id="KW-0456">Lyase</keyword>
<dbReference type="SUPFAM" id="SSF50621">
    <property type="entry name" value="Alanine racemase C-terminal domain-like"/>
    <property type="match status" value="2"/>
</dbReference>
<dbReference type="Gene3D" id="3.20.20.10">
    <property type="entry name" value="Alanine racemase"/>
    <property type="match status" value="2"/>
</dbReference>
<evidence type="ECO:0000259" key="9">
    <source>
        <dbReference type="Pfam" id="PF02784"/>
    </source>
</evidence>
<evidence type="ECO:0000256" key="2">
    <source>
        <dbReference type="ARBA" id="ARBA00022793"/>
    </source>
</evidence>
<keyword evidence="3 5" id="KW-0663">Pyridoxal phosphate</keyword>
<evidence type="ECO:0000256" key="7">
    <source>
        <dbReference type="SAM" id="MobiDB-lite"/>
    </source>
</evidence>
<evidence type="ECO:0000256" key="4">
    <source>
        <dbReference type="ARBA" id="ARBA00023239"/>
    </source>
</evidence>
<feature type="binding site" evidence="5">
    <location>
        <position position="449"/>
    </location>
    <ligand>
        <name>substrate</name>
    </ligand>
</feature>
<dbReference type="Pfam" id="PF02784">
    <property type="entry name" value="Orn_Arg_deC_N"/>
    <property type="match status" value="2"/>
</dbReference>
<dbReference type="PANTHER" id="PTHR43727:SF2">
    <property type="entry name" value="GROUP IV DECARBOXYLASE"/>
    <property type="match status" value="1"/>
</dbReference>
<feature type="domain" description="Orn/DAP/Arg decarboxylase 2 N-terminal" evidence="9">
    <location>
        <begin position="32"/>
        <end position="136"/>
    </location>
</feature>
<dbReference type="InterPro" id="IPR002433">
    <property type="entry name" value="Orn_de-COase"/>
</dbReference>
<dbReference type="InterPro" id="IPR029066">
    <property type="entry name" value="PLP-binding_barrel"/>
</dbReference>
<evidence type="ECO:0000313" key="10">
    <source>
        <dbReference type="EMBL" id="STO97965.1"/>
    </source>
</evidence>
<dbReference type="PRINTS" id="PR01182">
    <property type="entry name" value="ORNDCRBXLASE"/>
</dbReference>
<feature type="binding site" evidence="5">
    <location>
        <position position="644"/>
    </location>
    <ligand>
        <name>pyridoxal 5'-phosphate</name>
        <dbReference type="ChEBI" id="CHEBI:597326"/>
    </ligand>
</feature>
<dbReference type="InterPro" id="IPR002986">
    <property type="entry name" value="DAP_deCOOHase_LysA"/>
</dbReference>
<feature type="binding site" evidence="5">
    <location>
        <position position="616"/>
    </location>
    <ligand>
        <name>substrate</name>
    </ligand>
</feature>
<feature type="binding site" evidence="5">
    <location>
        <begin position="406"/>
        <end position="409"/>
    </location>
    <ligand>
        <name>pyridoxal 5'-phosphate</name>
        <dbReference type="ChEBI" id="CHEBI:597326"/>
    </ligand>
</feature>
<dbReference type="Gene3D" id="2.40.37.10">
    <property type="entry name" value="Lyase, Ornithine Decarboxylase, Chain A, domain 1"/>
    <property type="match status" value="3"/>
</dbReference>
<evidence type="ECO:0000256" key="1">
    <source>
        <dbReference type="ARBA" id="ARBA00001933"/>
    </source>
</evidence>
<dbReference type="EMBL" id="UGHV01000001">
    <property type="protein sequence ID" value="STO97965.1"/>
    <property type="molecule type" value="Genomic_DNA"/>
</dbReference>
<feature type="region of interest" description="Disordered" evidence="7">
    <location>
        <begin position="185"/>
        <end position="212"/>
    </location>
</feature>
<dbReference type="PRINTS" id="PR01179">
    <property type="entry name" value="ODADCRBXLASE"/>
</dbReference>
<evidence type="ECO:0000256" key="6">
    <source>
        <dbReference type="PIRSR" id="PIRSR600183-50"/>
    </source>
</evidence>
<dbReference type="GO" id="GO:0008836">
    <property type="term" value="F:diaminopimelate decarboxylase activity"/>
    <property type="evidence" value="ECO:0007669"/>
    <property type="project" value="UniProtKB-UniRule"/>
</dbReference>
<dbReference type="EC" id="4.1.1.20" evidence="5"/>
<comment type="similarity">
    <text evidence="5">Belongs to the Orn/Lys/Arg decarboxylase class-II family. LysA subfamily.</text>
</comment>
<dbReference type="InterPro" id="IPR022643">
    <property type="entry name" value="De-COase2_C"/>
</dbReference>
<sequence>MTAKSHLSPERIQLLQELAHTYGTPLYVYDMEQIKRNFLSFKQAFNARKSLICYALKANSNLSVLRLLAELGSGADCVSIGEVKRALLAGIPKYKIIFSGVGKKDDEIKEALELGILFINVESFEELKRVEAIAKSLVDSALGSHSADFGDLEATADHQSSSAPKSPKNYASPTAIPRILEEEKQGGLEKSAANKKVDSSGNAQNVSEPQAAAVEMRNRGFQGAGEGIYLGDNEQARAAESTIYRSKPATAVQGEAEAGFFRNATPKPSQAESPKKARISIRVNPNIDAKTHPYISTGLHENKFGVDMESAKQMYLYAHKSAFLEPVGIHFHIGSQLTDLEPLTQAARKIADLARSLLALGVNLRFFDIGGGLGIRYEDEKPIDLYSYAQGILSTLSGCDWTIICEPGRRIVGDSGLLLTQVISQKLTESKRFVIVDAGMNDLVRPALYGAYHQPIILQNSACSDRVGFLAKNGDCGGDSALITTQGKSLESPCKAPFLAQKSCREDTTLESTCETSANSQAQSVASLEKVDSSTATTLSEPAKDSRILEKNAESVFDKKPQAAAIEMRNRGFQGAGEGIYLGDNEQARAAESTIYRSNATPKPMPKADIVGPVCESSDTFCKNIALPPLHNGALLGFSNAGAYGYSMASTYNARMRPAEVGIYADGARLIKPRESFEASVADELALLDSSK</sequence>
<comment type="catalytic activity">
    <reaction evidence="5">
        <text>meso-2,6-diaminopimelate + H(+) = L-lysine + CO2</text>
        <dbReference type="Rhea" id="RHEA:15101"/>
        <dbReference type="ChEBI" id="CHEBI:15378"/>
        <dbReference type="ChEBI" id="CHEBI:16526"/>
        <dbReference type="ChEBI" id="CHEBI:32551"/>
        <dbReference type="ChEBI" id="CHEBI:57791"/>
        <dbReference type="EC" id="4.1.1.20"/>
    </reaction>
</comment>
<feature type="compositionally biased region" description="Polar residues" evidence="7">
    <location>
        <begin position="199"/>
        <end position="208"/>
    </location>
</feature>
<keyword evidence="5" id="KW-0028">Amino-acid biosynthesis</keyword>
<feature type="binding site" evidence="5">
    <location>
        <position position="409"/>
    </location>
    <ligand>
        <name>substrate</name>
    </ligand>
</feature>
<dbReference type="CDD" id="cd06828">
    <property type="entry name" value="PLPDE_III_DapDC"/>
    <property type="match status" value="1"/>
</dbReference>
<feature type="binding site" evidence="5">
    <location>
        <position position="372"/>
    </location>
    <ligand>
        <name>pyridoxal 5'-phosphate</name>
        <dbReference type="ChEBI" id="CHEBI:597326"/>
    </ligand>
</feature>
<dbReference type="Pfam" id="PF00278">
    <property type="entry name" value="Orn_DAP_Arg_deC"/>
    <property type="match status" value="2"/>
</dbReference>
<reference evidence="10 11" key="1">
    <citation type="submission" date="2018-06" db="EMBL/GenBank/DDBJ databases">
        <authorList>
            <consortium name="Pathogen Informatics"/>
            <person name="Doyle S."/>
        </authorList>
    </citation>
    <scope>NUCLEOTIDE SEQUENCE [LARGE SCALE GENOMIC DNA]</scope>
    <source>
        <strain evidence="10 11">NCTC12410</strain>
    </source>
</reference>
<comment type="subunit">
    <text evidence="5">Homodimer.</text>
</comment>
<dbReference type="Proteomes" id="UP000254841">
    <property type="component" value="Unassembled WGS sequence"/>
</dbReference>
<dbReference type="InterPro" id="IPR022644">
    <property type="entry name" value="De-COase2_N"/>
</dbReference>
<evidence type="ECO:0000259" key="8">
    <source>
        <dbReference type="Pfam" id="PF00278"/>
    </source>
</evidence>
<dbReference type="PANTHER" id="PTHR43727">
    <property type="entry name" value="DIAMINOPIMELATE DECARBOXYLASE"/>
    <property type="match status" value="1"/>
</dbReference>
<feature type="binding site" evidence="5">
    <location>
        <position position="644"/>
    </location>
    <ligand>
        <name>substrate</name>
    </ligand>
</feature>
<comment type="pathway">
    <text evidence="5">Amino-acid biosynthesis; L-lysine biosynthesis via DAP pathway; L-lysine from DL-2,6-diaminopimelate: step 1/1.</text>
</comment>
<dbReference type="UniPathway" id="UPA00034">
    <property type="reaction ID" value="UER00027"/>
</dbReference>
<comment type="function">
    <text evidence="5">Specifically catalyzes the decarboxylation of meso-diaminopimelate (meso-DAP) to L-lysine.</text>
</comment>
<feature type="domain" description="Orn/DAP/Arg decarboxylase 2 C-terminal" evidence="8">
    <location>
        <begin position="593"/>
        <end position="642"/>
    </location>
</feature>
<name>A0A377J6P3_9HELI</name>
<dbReference type="InterPro" id="IPR009006">
    <property type="entry name" value="Ala_racemase/Decarboxylase_C"/>
</dbReference>
<keyword evidence="2 5" id="KW-0210">Decarboxylase</keyword>
<feature type="active site" description="Proton donor" evidence="6">
    <location>
        <position position="615"/>
    </location>
</feature>
<keyword evidence="5" id="KW-0457">Lysine biosynthesis</keyword>
<feature type="domain" description="Orn/DAP/Arg decarboxylase 2 C-terminal" evidence="8">
    <location>
        <begin position="27"/>
        <end position="458"/>
    </location>
</feature>
<feature type="modified residue" description="N6-(pyridoxal phosphate)lysine" evidence="5 6">
    <location>
        <position position="57"/>
    </location>
</feature>